<evidence type="ECO:0000313" key="2">
    <source>
        <dbReference type="EMBL" id="JAI51959.1"/>
    </source>
</evidence>
<accession>A0A0K8WLM8</accession>
<feature type="compositionally biased region" description="Acidic residues" evidence="1">
    <location>
        <begin position="117"/>
        <end position="129"/>
    </location>
</feature>
<evidence type="ECO:0000256" key="1">
    <source>
        <dbReference type="SAM" id="MobiDB-lite"/>
    </source>
</evidence>
<name>A0A0K8WLM8_BACLA</name>
<sequence>MPQLHSEELRACVPAVTTTPTTTSASDSSVVANTKTLLLLLLTLGCLLSAVTCVPAPATALAAEPAPALHSSPPTPSLNVVVDADTFLTSKRHLKRSLSVTSQEIADKNNAATANSDMDDDYYDEEEPDAGNGSENVSGRQRRHHELSPTARFGYDGNKIKPQQFYTQQMVANALEGNTKAGTQLARPNKEPPPMAAQVNNDLSILSLMDNARRMDICDVCSCVRDIYVHVTCDYNNRKSRTPLNEIFGPIYRIPNTTRSIEIKLAANTHFRLERDLFDHNIVLNSFTIVGTHSSGEQVEITTGAFPGNASIMGPYPDIVMQNVFSVVVREGAFSGSKKFTVRNSNDLILYSNAFKKAEINGKFFGIADLRIEEKAFNSADAKLYIENSHIDNIYRFEASMREIKFNNCTINTINSGSFDVNSIFNIIFENSAIGVIKSRSITEKVSKLNLHYYTAGNFLHLQLEPL</sequence>
<dbReference type="OrthoDB" id="8185041at2759"/>
<reference evidence="2" key="1">
    <citation type="submission" date="2015-06" db="EMBL/GenBank/DDBJ databases">
        <authorList>
            <person name="Hoefler B.C."/>
            <person name="Straight P.D."/>
        </authorList>
    </citation>
    <scope>NUCLEOTIDE SEQUENCE</scope>
</reference>
<dbReference type="EMBL" id="GDHF01000355">
    <property type="protein sequence ID" value="JAI51959.1"/>
    <property type="molecule type" value="Transcribed_RNA"/>
</dbReference>
<organism evidence="2">
    <name type="scientific">Bactrocera latifrons</name>
    <name type="common">Malaysian fruit fly</name>
    <name type="synonym">Chaetodacus latifrons</name>
    <dbReference type="NCBI Taxonomy" id="174628"/>
    <lineage>
        <taxon>Eukaryota</taxon>
        <taxon>Metazoa</taxon>
        <taxon>Ecdysozoa</taxon>
        <taxon>Arthropoda</taxon>
        <taxon>Hexapoda</taxon>
        <taxon>Insecta</taxon>
        <taxon>Pterygota</taxon>
        <taxon>Neoptera</taxon>
        <taxon>Endopterygota</taxon>
        <taxon>Diptera</taxon>
        <taxon>Brachycera</taxon>
        <taxon>Muscomorpha</taxon>
        <taxon>Tephritoidea</taxon>
        <taxon>Tephritidae</taxon>
        <taxon>Bactrocera</taxon>
        <taxon>Bactrocera</taxon>
    </lineage>
</organism>
<gene>
    <name evidence="2" type="ORF">c0_g1_i3</name>
</gene>
<proteinExistence type="predicted"/>
<protein>
    <submittedName>
        <fullName evidence="2">Uncharacterized protein</fullName>
    </submittedName>
</protein>
<feature type="region of interest" description="Disordered" evidence="1">
    <location>
        <begin position="108"/>
        <end position="154"/>
    </location>
</feature>
<dbReference type="AlphaFoldDB" id="A0A0K8WLM8"/>